<sequence>MIKEGSIVKAKAGRDKDDLFVVVGIDGSYAYIANGKRRKVEKPKKKKLIHLQHTNGCAKTYKTNPQIKNSIKEFGGL</sequence>
<dbReference type="EMBL" id="CP039381">
    <property type="protein sequence ID" value="QCT07129.1"/>
    <property type="molecule type" value="Genomic_DNA"/>
</dbReference>
<dbReference type="InterPro" id="IPR008991">
    <property type="entry name" value="Translation_prot_SH3-like_sf"/>
</dbReference>
<proteinExistence type="predicted"/>
<accession>A0A4P8XY62</accession>
<dbReference type="OrthoDB" id="1683515at2"/>
<evidence type="ECO:0000313" key="2">
    <source>
        <dbReference type="Proteomes" id="UP000301475"/>
    </source>
</evidence>
<name>A0A4P8XY62_9FIRM</name>
<dbReference type="Proteomes" id="UP000301475">
    <property type="component" value="Chromosome"/>
</dbReference>
<dbReference type="SUPFAM" id="SSF50104">
    <property type="entry name" value="Translation proteins SH3-like domain"/>
    <property type="match status" value="1"/>
</dbReference>
<gene>
    <name evidence="1" type="ORF">E5Z56_07045</name>
</gene>
<dbReference type="AlphaFoldDB" id="A0A4P8XY62"/>
<reference evidence="1 2" key="1">
    <citation type="submission" date="2019-04" db="EMBL/GenBank/DDBJ databases">
        <authorList>
            <person name="Embree M."/>
            <person name="Gaffney J.R."/>
        </authorList>
    </citation>
    <scope>NUCLEOTIDE SEQUENCE [LARGE SCALE GENOMIC DNA]</scope>
    <source>
        <strain evidence="1 2">JE7A12</strain>
    </source>
</reference>
<dbReference type="RefSeq" id="WP_022505504.1">
    <property type="nucleotide sequence ID" value="NZ_CP039381.1"/>
</dbReference>
<organism evidence="1 2">
    <name type="scientific">Ruminococcus bovis</name>
    <dbReference type="NCBI Taxonomy" id="2564099"/>
    <lineage>
        <taxon>Bacteria</taxon>
        <taxon>Bacillati</taxon>
        <taxon>Bacillota</taxon>
        <taxon>Clostridia</taxon>
        <taxon>Eubacteriales</taxon>
        <taxon>Oscillospiraceae</taxon>
        <taxon>Ruminococcus</taxon>
    </lineage>
</organism>
<keyword evidence="2" id="KW-1185">Reference proteome</keyword>
<protein>
    <submittedName>
        <fullName evidence="1">RNA-binding protein</fullName>
    </submittedName>
</protein>
<dbReference type="KEGG" id="ruj:E5Z56_07045"/>
<evidence type="ECO:0000313" key="1">
    <source>
        <dbReference type="EMBL" id="QCT07129.1"/>
    </source>
</evidence>